<proteinExistence type="predicted"/>
<gene>
    <name evidence="4" type="ORF">ERS852481_00046</name>
</gene>
<keyword evidence="4" id="KW-0813">Transport</keyword>
<evidence type="ECO:0000256" key="2">
    <source>
        <dbReference type="SAM" id="SignalP"/>
    </source>
</evidence>
<dbReference type="EMBL" id="CYZK01000001">
    <property type="protein sequence ID" value="CUN39305.1"/>
    <property type="molecule type" value="Genomic_DNA"/>
</dbReference>
<dbReference type="InterPro" id="IPR028082">
    <property type="entry name" value="Peripla_BP_I"/>
</dbReference>
<organism evidence="4 5">
    <name type="scientific">Coprococcus comes</name>
    <dbReference type="NCBI Taxonomy" id="410072"/>
    <lineage>
        <taxon>Bacteria</taxon>
        <taxon>Bacillati</taxon>
        <taxon>Bacillota</taxon>
        <taxon>Clostridia</taxon>
        <taxon>Lachnospirales</taxon>
        <taxon>Lachnospiraceae</taxon>
        <taxon>Coprococcus</taxon>
    </lineage>
</organism>
<sequence>MKRIKRAVAVLLAVMMVFSVIGCGGSSGSKKSDSSSKETKDAKTEEVWGNKSGQDEICGDPDGKYTIGVVIHTTTDFLCAKYKAYTDYLGKAYGVKFNYYIVENFADETYLSAIENLCAQGVDGIITTNFSGTAVLQGLKICEENEVYLGVGWSQIDESIKDQVYKSDYFVGGSYEADYDAGYEIVTSLIDSGCKNIAAIGYEPGITCHDRRWEGMMKAFEDHPEVKKAGEYRGLEFTKAVEDFLAADDSIDGIAITLLGIEYCSEPIKSAGREGQVKIAFCDLSENCQGSLDNGETVCAIGGQYADAVFPFVLIYNALEGNALDKVEVPVNFIVCKSGQEFSDYMTYLHNDGVYAWTTDEVDQLIKSKNKNASSDELLEMGKNYSIEDTIARHGK</sequence>
<feature type="compositionally biased region" description="Basic and acidic residues" evidence="1">
    <location>
        <begin position="30"/>
        <end position="48"/>
    </location>
</feature>
<dbReference type="AlphaFoldDB" id="A0A173WLQ4"/>
<feature type="chain" id="PRO_5039199550" evidence="2">
    <location>
        <begin position="23"/>
        <end position="396"/>
    </location>
</feature>
<keyword evidence="4" id="KW-0762">Sugar transport</keyword>
<dbReference type="STRING" id="410072.ERS852525_00269"/>
<dbReference type="Proteomes" id="UP000095362">
    <property type="component" value="Unassembled WGS sequence"/>
</dbReference>
<dbReference type="InterPro" id="IPR025997">
    <property type="entry name" value="SBP_2_dom"/>
</dbReference>
<feature type="region of interest" description="Disordered" evidence="1">
    <location>
        <begin position="24"/>
        <end position="48"/>
    </location>
</feature>
<reference evidence="4 5" key="1">
    <citation type="submission" date="2015-09" db="EMBL/GenBank/DDBJ databases">
        <authorList>
            <consortium name="Pathogen Informatics"/>
        </authorList>
    </citation>
    <scope>NUCLEOTIDE SEQUENCE [LARGE SCALE GENOMIC DNA]</scope>
    <source>
        <strain evidence="4 5">2789STDY5834866</strain>
    </source>
</reference>
<keyword evidence="2" id="KW-0732">Signal</keyword>
<dbReference type="Gene3D" id="3.40.50.2300">
    <property type="match status" value="2"/>
</dbReference>
<dbReference type="Pfam" id="PF13407">
    <property type="entry name" value="Peripla_BP_4"/>
    <property type="match status" value="1"/>
</dbReference>
<dbReference type="PROSITE" id="PS51257">
    <property type="entry name" value="PROKAR_LIPOPROTEIN"/>
    <property type="match status" value="1"/>
</dbReference>
<feature type="signal peptide" evidence="2">
    <location>
        <begin position="1"/>
        <end position="22"/>
    </location>
</feature>
<dbReference type="PaxDb" id="410072-ERS852525_00269"/>
<accession>A0A173WLQ4</accession>
<evidence type="ECO:0000256" key="1">
    <source>
        <dbReference type="SAM" id="MobiDB-lite"/>
    </source>
</evidence>
<feature type="domain" description="Periplasmic binding protein" evidence="3">
    <location>
        <begin position="68"/>
        <end position="302"/>
    </location>
</feature>
<name>A0A173WLQ4_9FIRM</name>
<evidence type="ECO:0000259" key="3">
    <source>
        <dbReference type="Pfam" id="PF13407"/>
    </source>
</evidence>
<dbReference type="SUPFAM" id="SSF53822">
    <property type="entry name" value="Periplasmic binding protein-like I"/>
    <property type="match status" value="1"/>
</dbReference>
<evidence type="ECO:0000313" key="4">
    <source>
        <dbReference type="EMBL" id="CUN39305.1"/>
    </source>
</evidence>
<evidence type="ECO:0000313" key="5">
    <source>
        <dbReference type="Proteomes" id="UP000095362"/>
    </source>
</evidence>
<protein>
    <submittedName>
        <fullName evidence="4">ABC-type sugar transport system, periplasmic component</fullName>
    </submittedName>
</protein>
<dbReference type="RefSeq" id="WP_055260330.1">
    <property type="nucleotide sequence ID" value="NZ_CYZK01000001.1"/>
</dbReference>